<evidence type="ECO:0000313" key="5">
    <source>
        <dbReference type="RefSeq" id="XP_026680919.1"/>
    </source>
</evidence>
<evidence type="ECO:0000256" key="3">
    <source>
        <dbReference type="SAM" id="Phobius"/>
    </source>
</evidence>
<organism evidence="4 5">
    <name type="scientific">Diaphorina citri</name>
    <name type="common">Asian citrus psyllid</name>
    <dbReference type="NCBI Taxonomy" id="121845"/>
    <lineage>
        <taxon>Eukaryota</taxon>
        <taxon>Metazoa</taxon>
        <taxon>Ecdysozoa</taxon>
        <taxon>Arthropoda</taxon>
        <taxon>Hexapoda</taxon>
        <taxon>Insecta</taxon>
        <taxon>Pterygota</taxon>
        <taxon>Neoptera</taxon>
        <taxon>Paraneoptera</taxon>
        <taxon>Hemiptera</taxon>
        <taxon>Sternorrhyncha</taxon>
        <taxon>Psylloidea</taxon>
        <taxon>Psyllidae</taxon>
        <taxon>Diaphorininae</taxon>
        <taxon>Diaphorina</taxon>
    </lineage>
</organism>
<gene>
    <name evidence="5" type="primary">LOC113468311</name>
</gene>
<dbReference type="PaxDb" id="121845-A0A3Q0IXG9"/>
<dbReference type="PANTHER" id="PTHR45965:SF3">
    <property type="entry name" value="INACTIVE RHOMBOID PROTEIN 1"/>
    <property type="match status" value="1"/>
</dbReference>
<dbReference type="KEGG" id="dci:113468311"/>
<dbReference type="GO" id="GO:0005789">
    <property type="term" value="C:endoplasmic reticulum membrane"/>
    <property type="evidence" value="ECO:0007669"/>
    <property type="project" value="TreeGrafter"/>
</dbReference>
<feature type="compositionally biased region" description="Basic residues" evidence="2">
    <location>
        <begin position="117"/>
        <end position="128"/>
    </location>
</feature>
<proteinExistence type="inferred from homology"/>
<dbReference type="GO" id="GO:0042058">
    <property type="term" value="P:regulation of epidermal growth factor receptor signaling pathway"/>
    <property type="evidence" value="ECO:0007669"/>
    <property type="project" value="TreeGrafter"/>
</dbReference>
<feature type="compositionally biased region" description="Low complexity" evidence="2">
    <location>
        <begin position="356"/>
        <end position="387"/>
    </location>
</feature>
<dbReference type="GO" id="GO:0050708">
    <property type="term" value="P:regulation of protein secretion"/>
    <property type="evidence" value="ECO:0007669"/>
    <property type="project" value="TreeGrafter"/>
</dbReference>
<feature type="compositionally biased region" description="Low complexity" evidence="2">
    <location>
        <begin position="187"/>
        <end position="211"/>
    </location>
</feature>
<keyword evidence="3" id="KW-1133">Transmembrane helix</keyword>
<feature type="region of interest" description="Disordered" evidence="2">
    <location>
        <begin position="342"/>
        <end position="396"/>
    </location>
</feature>
<dbReference type="STRING" id="121845.A0A3Q0IXG9"/>
<evidence type="ECO:0000256" key="1">
    <source>
        <dbReference type="ARBA" id="ARBA00009045"/>
    </source>
</evidence>
<feature type="transmembrane region" description="Helical" evidence="3">
    <location>
        <begin position="416"/>
        <end position="437"/>
    </location>
</feature>
<dbReference type="GeneID" id="113468311"/>
<dbReference type="AlphaFoldDB" id="A0A3Q0IXG9"/>
<dbReference type="PANTHER" id="PTHR45965">
    <property type="entry name" value="INACTIVE RHOMBOID PROTEIN"/>
    <property type="match status" value="1"/>
</dbReference>
<protein>
    <submittedName>
        <fullName evidence="5">Uncharacterized protein LOC113468311</fullName>
    </submittedName>
</protein>
<dbReference type="InterPro" id="IPR051512">
    <property type="entry name" value="Inactive_Rhomboid"/>
</dbReference>
<accession>A0A3Q0IXG9</accession>
<keyword evidence="3" id="KW-0812">Transmembrane</keyword>
<feature type="region of interest" description="Disordered" evidence="2">
    <location>
        <begin position="117"/>
        <end position="140"/>
    </location>
</feature>
<dbReference type="Proteomes" id="UP000079169">
    <property type="component" value="Unplaced"/>
</dbReference>
<keyword evidence="3" id="KW-0472">Membrane</keyword>
<dbReference type="RefSeq" id="XP_026680919.1">
    <property type="nucleotide sequence ID" value="XM_026825118.1"/>
</dbReference>
<reference evidence="5" key="1">
    <citation type="submission" date="2025-08" db="UniProtKB">
        <authorList>
            <consortium name="RefSeq"/>
        </authorList>
    </citation>
    <scope>IDENTIFICATION</scope>
</reference>
<sequence length="476" mass="53074">MNGCEDEYIRRERLLLHHSYVNVPNTQFTYTPPAPPPQNPHNLPRYNTDRYIAPPPPAPAPSNSFSTLNNRYSDRYFTDRYLPNENRYLYERYEKYLPTDRYTPIPNNDRYASLDRHHTHSHTSHHGHGTSQHNTTDPYLRRDLGYHHHFRLPPPSNYSTFRRHHNNYATYNPSRTVRCCPGVYNATSSSPISSTRRSSSASIRSVNSTSNTLSQTMPTPNIPVVLQSPNNNSSGNVEYVGSSGGRFVSTTPPLPRCNSINEVAQDLDAAGANALSLCCAARKSQQLTSPQNINAFSPLTTPHSNSSNTWIDFVPNLDAAGANTLSLCCAARKSQQLTSPQNINAFSPLTTPHSNSSNTWRRSISCSSSSPPTPPTNMSNISSSSSNGPGGHKRSVLSQEPIKEQLDHIEDHRPFFTYWITTVQIIILCLSIFAYGLGPFGFNSFQWTTQKPFLHGKNGHPVSPALVGEYQARCVV</sequence>
<comment type="similarity">
    <text evidence="1">Belongs to the peptidase S54 family.</text>
</comment>
<feature type="compositionally biased region" description="Polar residues" evidence="2">
    <location>
        <begin position="342"/>
        <end position="355"/>
    </location>
</feature>
<name>A0A3Q0IXG9_DIACI</name>
<evidence type="ECO:0000256" key="2">
    <source>
        <dbReference type="SAM" id="MobiDB-lite"/>
    </source>
</evidence>
<feature type="region of interest" description="Disordered" evidence="2">
    <location>
        <begin position="187"/>
        <end position="220"/>
    </location>
</feature>
<evidence type="ECO:0000313" key="4">
    <source>
        <dbReference type="Proteomes" id="UP000079169"/>
    </source>
</evidence>
<keyword evidence="4" id="KW-1185">Reference proteome</keyword>